<dbReference type="SUPFAM" id="SSF46785">
    <property type="entry name" value="Winged helix' DNA-binding domain"/>
    <property type="match status" value="1"/>
</dbReference>
<evidence type="ECO:0000256" key="1">
    <source>
        <dbReference type="SAM" id="MobiDB-lite"/>
    </source>
</evidence>
<sequence>MALSSLVTTWGRRWTSPPLPERVSPRCNTRKSVRHTFRHEVSSSRVCTSLRGRRATFLTHHARVLIEIARDPGVRMRDIAASIGITERTAQNIVRDLYEAGYLTRERIGRRNRYSLNLDRQWSAFFVGGFRWVPCATQAAPSPSSTPTTPASRSCGSPAWPRSCRCRTACRKRWPPRPNPLRCWITSSAGTIGSAGQAGRTEQCSPRRARRPLAFCLPQR</sequence>
<keyword evidence="4" id="KW-1185">Reference proteome</keyword>
<accession>A0A5S4GLZ2</accession>
<feature type="compositionally biased region" description="Low complexity" evidence="1">
    <location>
        <begin position="139"/>
        <end position="152"/>
    </location>
</feature>
<organism evidence="3 4">
    <name type="scientific">Nonomuraea zeae</name>
    <dbReference type="NCBI Taxonomy" id="1642303"/>
    <lineage>
        <taxon>Bacteria</taxon>
        <taxon>Bacillati</taxon>
        <taxon>Actinomycetota</taxon>
        <taxon>Actinomycetes</taxon>
        <taxon>Streptosporangiales</taxon>
        <taxon>Streptosporangiaceae</taxon>
        <taxon>Nonomuraea</taxon>
    </lineage>
</organism>
<reference evidence="3 4" key="1">
    <citation type="submission" date="2019-05" db="EMBL/GenBank/DDBJ databases">
        <title>Draft genome sequence of Nonomuraea zeae DSM 100528.</title>
        <authorList>
            <person name="Saricaoglu S."/>
            <person name="Isik K."/>
        </authorList>
    </citation>
    <scope>NUCLEOTIDE SEQUENCE [LARGE SCALE GENOMIC DNA]</scope>
    <source>
        <strain evidence="3 4">DSM 100528</strain>
    </source>
</reference>
<dbReference type="AlphaFoldDB" id="A0A5S4GLZ2"/>
<dbReference type="Pfam" id="PF12802">
    <property type="entry name" value="MarR_2"/>
    <property type="match status" value="1"/>
</dbReference>
<dbReference type="OrthoDB" id="371140at2"/>
<gene>
    <name evidence="3" type="ORF">ETD85_18330</name>
</gene>
<comment type="caution">
    <text evidence="3">The sequence shown here is derived from an EMBL/GenBank/DDBJ whole genome shotgun (WGS) entry which is preliminary data.</text>
</comment>
<dbReference type="InterPro" id="IPR036388">
    <property type="entry name" value="WH-like_DNA-bd_sf"/>
</dbReference>
<evidence type="ECO:0000259" key="2">
    <source>
        <dbReference type="Pfam" id="PF12802"/>
    </source>
</evidence>
<dbReference type="Proteomes" id="UP000306628">
    <property type="component" value="Unassembled WGS sequence"/>
</dbReference>
<dbReference type="InterPro" id="IPR036390">
    <property type="entry name" value="WH_DNA-bd_sf"/>
</dbReference>
<dbReference type="EMBL" id="VCKX01000050">
    <property type="protein sequence ID" value="TMR33976.1"/>
    <property type="molecule type" value="Genomic_DNA"/>
</dbReference>
<evidence type="ECO:0000313" key="4">
    <source>
        <dbReference type="Proteomes" id="UP000306628"/>
    </source>
</evidence>
<dbReference type="Gene3D" id="1.10.10.10">
    <property type="entry name" value="Winged helix-like DNA-binding domain superfamily/Winged helix DNA-binding domain"/>
    <property type="match status" value="1"/>
</dbReference>
<evidence type="ECO:0000313" key="3">
    <source>
        <dbReference type="EMBL" id="TMR33976.1"/>
    </source>
</evidence>
<dbReference type="InterPro" id="IPR000835">
    <property type="entry name" value="HTH_MarR-typ"/>
</dbReference>
<dbReference type="CDD" id="cd00090">
    <property type="entry name" value="HTH_ARSR"/>
    <property type="match status" value="1"/>
</dbReference>
<proteinExistence type="predicted"/>
<name>A0A5S4GLZ2_9ACTN</name>
<protein>
    <submittedName>
        <fullName evidence="3">MarR family transcriptional regulator</fullName>
    </submittedName>
</protein>
<dbReference type="InterPro" id="IPR011991">
    <property type="entry name" value="ArsR-like_HTH"/>
</dbReference>
<dbReference type="GO" id="GO:0003700">
    <property type="term" value="F:DNA-binding transcription factor activity"/>
    <property type="evidence" value="ECO:0007669"/>
    <property type="project" value="InterPro"/>
</dbReference>
<feature type="region of interest" description="Disordered" evidence="1">
    <location>
        <begin position="139"/>
        <end position="161"/>
    </location>
</feature>
<feature type="domain" description="HTH marR-type" evidence="2">
    <location>
        <begin position="61"/>
        <end position="107"/>
    </location>
</feature>